<dbReference type="EMBL" id="BK015101">
    <property type="protein sequence ID" value="DAD91034.1"/>
    <property type="molecule type" value="Genomic_DNA"/>
</dbReference>
<proteinExistence type="predicted"/>
<sequence length="45" mass="5350">MYERLLACGYPAELARDIVAQTDPAELERCVRMIELLYDDRREYV</sequence>
<evidence type="ECO:0000313" key="1">
    <source>
        <dbReference type="EMBL" id="DAD91034.1"/>
    </source>
</evidence>
<organism evidence="1">
    <name type="scientific">Siphoviridae sp. ctepM7</name>
    <dbReference type="NCBI Taxonomy" id="2826408"/>
    <lineage>
        <taxon>Viruses</taxon>
        <taxon>Duplodnaviria</taxon>
        <taxon>Heunggongvirae</taxon>
        <taxon>Uroviricota</taxon>
        <taxon>Caudoviricetes</taxon>
    </lineage>
</organism>
<name>A0A8S5N9W8_9CAUD</name>
<accession>A0A8S5N9W8</accession>
<protein>
    <submittedName>
        <fullName evidence="1">Uncharacterized protein</fullName>
    </submittedName>
</protein>
<reference evidence="1" key="1">
    <citation type="journal article" date="2021" name="Proc. Natl. Acad. Sci. U.S.A.">
        <title>A Catalog of Tens of Thousands of Viruses from Human Metagenomes Reveals Hidden Associations with Chronic Diseases.</title>
        <authorList>
            <person name="Tisza M.J."/>
            <person name="Buck C.B."/>
        </authorList>
    </citation>
    <scope>NUCLEOTIDE SEQUENCE</scope>
    <source>
        <strain evidence="1">CtepM7</strain>
    </source>
</reference>